<evidence type="ECO:0000256" key="5">
    <source>
        <dbReference type="ARBA" id="ARBA00023288"/>
    </source>
</evidence>
<dbReference type="PANTHER" id="PTHR37423:SF1">
    <property type="entry name" value="OUTER MEMBRANE PROTEIN ASSEMBLY FACTOR BAMD"/>
    <property type="match status" value="1"/>
</dbReference>
<evidence type="ECO:0000256" key="1">
    <source>
        <dbReference type="ARBA" id="ARBA00022729"/>
    </source>
</evidence>
<keyword evidence="3 6" id="KW-0564">Palmitate</keyword>
<organism evidence="8 9">
    <name type="scientific">SAR86 cluster bacterium</name>
    <dbReference type="NCBI Taxonomy" id="2030880"/>
    <lineage>
        <taxon>Bacteria</taxon>
        <taxon>Pseudomonadati</taxon>
        <taxon>Pseudomonadota</taxon>
        <taxon>Gammaproteobacteria</taxon>
        <taxon>SAR86 cluster</taxon>
    </lineage>
</organism>
<dbReference type="HAMAP" id="MF_00922">
    <property type="entry name" value="OM_assembly_BamD"/>
    <property type="match status" value="1"/>
</dbReference>
<dbReference type="AlphaFoldDB" id="A0A520MSU8"/>
<dbReference type="Proteomes" id="UP000315498">
    <property type="component" value="Unassembled WGS sequence"/>
</dbReference>
<dbReference type="InterPro" id="IPR039565">
    <property type="entry name" value="BamD-like"/>
</dbReference>
<protein>
    <recommendedName>
        <fullName evidence="6">Outer membrane protein assembly factor BamD</fullName>
    </recommendedName>
</protein>
<keyword evidence="4 6" id="KW-0998">Cell outer membrane</keyword>
<keyword evidence="5 6" id="KW-0449">Lipoprotein</keyword>
<name>A0A520MSU8_9GAMM</name>
<comment type="subunit">
    <text evidence="6">Part of the Bam complex.</text>
</comment>
<dbReference type="InterPro" id="IPR011990">
    <property type="entry name" value="TPR-like_helical_dom_sf"/>
</dbReference>
<dbReference type="GO" id="GO:1990063">
    <property type="term" value="C:Bam protein complex"/>
    <property type="evidence" value="ECO:0007669"/>
    <property type="project" value="TreeGrafter"/>
</dbReference>
<keyword evidence="2 6" id="KW-0472">Membrane</keyword>
<proteinExistence type="inferred from homology"/>
<keyword evidence="1 6" id="KW-0732">Signal</keyword>
<dbReference type="CDD" id="cd15830">
    <property type="entry name" value="BamD"/>
    <property type="match status" value="1"/>
</dbReference>
<comment type="function">
    <text evidence="6">Part of the outer membrane protein assembly complex, which is involved in assembly and insertion of beta-barrel proteins into the outer membrane.</text>
</comment>
<comment type="similarity">
    <text evidence="6">Belongs to the BamD family.</text>
</comment>
<dbReference type="EMBL" id="SHBG01000022">
    <property type="protein sequence ID" value="RZO24288.1"/>
    <property type="molecule type" value="Genomic_DNA"/>
</dbReference>
<evidence type="ECO:0000256" key="6">
    <source>
        <dbReference type="HAMAP-Rule" id="MF_00922"/>
    </source>
</evidence>
<dbReference type="NCBIfam" id="TIGR03302">
    <property type="entry name" value="OM_YfiO"/>
    <property type="match status" value="1"/>
</dbReference>
<dbReference type="Gene3D" id="1.25.40.10">
    <property type="entry name" value="Tetratricopeptide repeat domain"/>
    <property type="match status" value="1"/>
</dbReference>
<comment type="caution">
    <text evidence="8">The sequence shown here is derived from an EMBL/GenBank/DDBJ whole genome shotgun (WGS) entry which is preliminary data.</text>
</comment>
<dbReference type="SUPFAM" id="SSF48452">
    <property type="entry name" value="TPR-like"/>
    <property type="match status" value="1"/>
</dbReference>
<evidence type="ECO:0000259" key="7">
    <source>
        <dbReference type="Pfam" id="PF13525"/>
    </source>
</evidence>
<evidence type="ECO:0000256" key="4">
    <source>
        <dbReference type="ARBA" id="ARBA00023237"/>
    </source>
</evidence>
<sequence>MKLSKLNHKFLLLNLLVITILVGCKSDGEEIEQPEKIYYDQAQARMESGNYFGAIEALEAIDNRYPFGKYAEQAQVELVYAHFMNSETEAAHAAAEKFIRLHPRHPNIDYAYFMKGISSYTRDRDLLIRYTNTDISNRDISGAKESFAELTEFITRFPDSQYIPYAKQRNVYLRNMIAKNELVAADYYLTIDAYVGAIRRANYVIENIPNSSENFRALKILEVSYAKLGYNELLNDVRKVIKTNYPNRELEEISNEDHGLGIYSIDQSLKILIKINDI</sequence>
<gene>
    <name evidence="6" type="primary">bamD</name>
    <name evidence="8" type="ORF">EVA94_02800</name>
</gene>
<dbReference type="GO" id="GO:0043165">
    <property type="term" value="P:Gram-negative-bacterium-type cell outer membrane assembly"/>
    <property type="evidence" value="ECO:0007669"/>
    <property type="project" value="UniProtKB-UniRule"/>
</dbReference>
<comment type="subcellular location">
    <subcellularLocation>
        <location evidence="6">Cell outer membrane</location>
        <topology evidence="6">Lipid-anchor</topology>
    </subcellularLocation>
</comment>
<dbReference type="PANTHER" id="PTHR37423">
    <property type="entry name" value="SOLUBLE LYTIC MUREIN TRANSGLYCOSYLASE-RELATED"/>
    <property type="match status" value="1"/>
</dbReference>
<dbReference type="PROSITE" id="PS51257">
    <property type="entry name" value="PROKAR_LIPOPROTEIN"/>
    <property type="match status" value="1"/>
</dbReference>
<accession>A0A520MSU8</accession>
<evidence type="ECO:0000256" key="2">
    <source>
        <dbReference type="ARBA" id="ARBA00023136"/>
    </source>
</evidence>
<dbReference type="GO" id="GO:0051205">
    <property type="term" value="P:protein insertion into membrane"/>
    <property type="evidence" value="ECO:0007669"/>
    <property type="project" value="UniProtKB-UniRule"/>
</dbReference>
<dbReference type="Pfam" id="PF13525">
    <property type="entry name" value="YfiO"/>
    <property type="match status" value="1"/>
</dbReference>
<evidence type="ECO:0000256" key="3">
    <source>
        <dbReference type="ARBA" id="ARBA00023139"/>
    </source>
</evidence>
<evidence type="ECO:0000313" key="9">
    <source>
        <dbReference type="Proteomes" id="UP000315498"/>
    </source>
</evidence>
<evidence type="ECO:0000313" key="8">
    <source>
        <dbReference type="EMBL" id="RZO24288.1"/>
    </source>
</evidence>
<feature type="domain" description="Outer membrane lipoprotein BamD-like" evidence="7">
    <location>
        <begin position="33"/>
        <end position="235"/>
    </location>
</feature>
<reference evidence="8 9" key="1">
    <citation type="submission" date="2019-02" db="EMBL/GenBank/DDBJ databases">
        <title>Prokaryotic population dynamics and viral predation in marine succession experiment using metagenomics: the confinement effect.</title>
        <authorList>
            <person name="Haro-Moreno J.M."/>
            <person name="Rodriguez-Valera F."/>
            <person name="Lopez-Perez M."/>
        </authorList>
    </citation>
    <scope>NUCLEOTIDE SEQUENCE [LARGE SCALE GENOMIC DNA]</scope>
    <source>
        <strain evidence="8">MED-G161</strain>
    </source>
</reference>
<dbReference type="InterPro" id="IPR017689">
    <property type="entry name" value="BamD"/>
</dbReference>